<sequence length="120" mass="13282">MSSRAKSLWCLTFFCLLVTGHILQHCQGAHLRAADLSAFQNSEILHTKHKRDISPARSANDEVEEEEDSQELPGNPYPAHITPTRACVRSYGTRGSGFRSPNGLQHRFPGCLIHQITSAA</sequence>
<proteinExistence type="predicted"/>
<keyword evidence="4" id="KW-1185">Reference proteome</keyword>
<evidence type="ECO:0000256" key="2">
    <source>
        <dbReference type="SAM" id="SignalP"/>
    </source>
</evidence>
<evidence type="ECO:0000313" key="3">
    <source>
        <dbReference type="EMBL" id="GAU89733.1"/>
    </source>
</evidence>
<gene>
    <name evidence="3" type="primary">RvY_02245</name>
    <name evidence="3" type="synonym">RvY_02245.1</name>
    <name evidence="3" type="ORF">RvY_02245-1</name>
</gene>
<name>A0A1D1UTM9_RAMVA</name>
<evidence type="ECO:0000313" key="4">
    <source>
        <dbReference type="Proteomes" id="UP000186922"/>
    </source>
</evidence>
<accession>A0A1D1UTM9</accession>
<protein>
    <submittedName>
        <fullName evidence="3">Uncharacterized protein</fullName>
    </submittedName>
</protein>
<feature type="chain" id="PRO_5008897601" evidence="2">
    <location>
        <begin position="29"/>
        <end position="120"/>
    </location>
</feature>
<organism evidence="3 4">
    <name type="scientific">Ramazzottius varieornatus</name>
    <name type="common">Water bear</name>
    <name type="synonym">Tardigrade</name>
    <dbReference type="NCBI Taxonomy" id="947166"/>
    <lineage>
        <taxon>Eukaryota</taxon>
        <taxon>Metazoa</taxon>
        <taxon>Ecdysozoa</taxon>
        <taxon>Tardigrada</taxon>
        <taxon>Eutardigrada</taxon>
        <taxon>Parachela</taxon>
        <taxon>Hypsibioidea</taxon>
        <taxon>Ramazzottiidae</taxon>
        <taxon>Ramazzottius</taxon>
    </lineage>
</organism>
<keyword evidence="2" id="KW-0732">Signal</keyword>
<dbReference type="EMBL" id="BDGG01000001">
    <property type="protein sequence ID" value="GAU89733.1"/>
    <property type="molecule type" value="Genomic_DNA"/>
</dbReference>
<feature type="compositionally biased region" description="Acidic residues" evidence="1">
    <location>
        <begin position="61"/>
        <end position="70"/>
    </location>
</feature>
<evidence type="ECO:0000256" key="1">
    <source>
        <dbReference type="SAM" id="MobiDB-lite"/>
    </source>
</evidence>
<reference evidence="3 4" key="1">
    <citation type="journal article" date="2016" name="Nat. Commun.">
        <title>Extremotolerant tardigrade genome and improved radiotolerance of human cultured cells by tardigrade-unique protein.</title>
        <authorList>
            <person name="Hashimoto T."/>
            <person name="Horikawa D.D."/>
            <person name="Saito Y."/>
            <person name="Kuwahara H."/>
            <person name="Kozuka-Hata H."/>
            <person name="Shin-I T."/>
            <person name="Minakuchi Y."/>
            <person name="Ohishi K."/>
            <person name="Motoyama A."/>
            <person name="Aizu T."/>
            <person name="Enomoto A."/>
            <person name="Kondo K."/>
            <person name="Tanaka S."/>
            <person name="Hara Y."/>
            <person name="Koshikawa S."/>
            <person name="Sagara H."/>
            <person name="Miura T."/>
            <person name="Yokobori S."/>
            <person name="Miyagawa K."/>
            <person name="Suzuki Y."/>
            <person name="Kubo T."/>
            <person name="Oyama M."/>
            <person name="Kohara Y."/>
            <person name="Fujiyama A."/>
            <person name="Arakawa K."/>
            <person name="Katayama T."/>
            <person name="Toyoda A."/>
            <person name="Kunieda T."/>
        </authorList>
    </citation>
    <scope>NUCLEOTIDE SEQUENCE [LARGE SCALE GENOMIC DNA]</scope>
    <source>
        <strain evidence="3 4">YOKOZUNA-1</strain>
    </source>
</reference>
<feature type="signal peptide" evidence="2">
    <location>
        <begin position="1"/>
        <end position="28"/>
    </location>
</feature>
<feature type="region of interest" description="Disordered" evidence="1">
    <location>
        <begin position="47"/>
        <end position="81"/>
    </location>
</feature>
<comment type="caution">
    <text evidence="3">The sequence shown here is derived from an EMBL/GenBank/DDBJ whole genome shotgun (WGS) entry which is preliminary data.</text>
</comment>
<dbReference type="Proteomes" id="UP000186922">
    <property type="component" value="Unassembled WGS sequence"/>
</dbReference>
<dbReference type="AlphaFoldDB" id="A0A1D1UTM9"/>